<dbReference type="EMBL" id="CAAALY010083856">
    <property type="protein sequence ID" value="VEL26945.1"/>
    <property type="molecule type" value="Genomic_DNA"/>
</dbReference>
<accession>A0A3S5FEQ9</accession>
<organism evidence="1 2">
    <name type="scientific">Protopolystoma xenopodis</name>
    <dbReference type="NCBI Taxonomy" id="117903"/>
    <lineage>
        <taxon>Eukaryota</taxon>
        <taxon>Metazoa</taxon>
        <taxon>Spiralia</taxon>
        <taxon>Lophotrochozoa</taxon>
        <taxon>Platyhelminthes</taxon>
        <taxon>Monogenea</taxon>
        <taxon>Polyopisthocotylea</taxon>
        <taxon>Polystomatidea</taxon>
        <taxon>Polystomatidae</taxon>
        <taxon>Protopolystoma</taxon>
    </lineage>
</organism>
<dbReference type="Proteomes" id="UP000784294">
    <property type="component" value="Unassembled WGS sequence"/>
</dbReference>
<proteinExistence type="predicted"/>
<gene>
    <name evidence="1" type="ORF">PXEA_LOCUS20385</name>
</gene>
<evidence type="ECO:0000313" key="2">
    <source>
        <dbReference type="Proteomes" id="UP000784294"/>
    </source>
</evidence>
<keyword evidence="2" id="KW-1185">Reference proteome</keyword>
<evidence type="ECO:0000313" key="1">
    <source>
        <dbReference type="EMBL" id="VEL26945.1"/>
    </source>
</evidence>
<protein>
    <submittedName>
        <fullName evidence="1">Uncharacterized protein</fullName>
    </submittedName>
</protein>
<sequence length="68" mass="8165">MFSRHPPTGPPRLELRLTQLRSPTLAFQLYILRRYFDWREGITTGRWTSENCLKGQLFKIPDSRKWSN</sequence>
<reference evidence="1" key="1">
    <citation type="submission" date="2018-11" db="EMBL/GenBank/DDBJ databases">
        <authorList>
            <consortium name="Pathogen Informatics"/>
        </authorList>
    </citation>
    <scope>NUCLEOTIDE SEQUENCE</scope>
</reference>
<dbReference type="AlphaFoldDB" id="A0A3S5FEQ9"/>
<name>A0A3S5FEQ9_9PLAT</name>
<comment type="caution">
    <text evidence="1">The sequence shown here is derived from an EMBL/GenBank/DDBJ whole genome shotgun (WGS) entry which is preliminary data.</text>
</comment>